<dbReference type="SUPFAM" id="SSF47473">
    <property type="entry name" value="EF-hand"/>
    <property type="match status" value="1"/>
</dbReference>
<proteinExistence type="predicted"/>
<dbReference type="Pfam" id="PF13499">
    <property type="entry name" value="EF-hand_7"/>
    <property type="match status" value="2"/>
</dbReference>
<dbReference type="AlphaFoldDB" id="A0A7D9I1H2"/>
<dbReference type="InterPro" id="IPR018247">
    <property type="entry name" value="EF_Hand_1_Ca_BS"/>
</dbReference>
<dbReference type="FunFam" id="1.10.238.10:FF:000003">
    <property type="entry name" value="Calmodulin A"/>
    <property type="match status" value="1"/>
</dbReference>
<dbReference type="EMBL" id="CACRXK020002558">
    <property type="protein sequence ID" value="CAB3994879.1"/>
    <property type="molecule type" value="Genomic_DNA"/>
</dbReference>
<dbReference type="InterPro" id="IPR002048">
    <property type="entry name" value="EF_hand_dom"/>
</dbReference>
<protein>
    <submittedName>
        <fullName evidence="4">Calmodulin</fullName>
    </submittedName>
</protein>
<dbReference type="OrthoDB" id="343296at2759"/>
<dbReference type="CDD" id="cd00051">
    <property type="entry name" value="EFh"/>
    <property type="match status" value="1"/>
</dbReference>
<dbReference type="InterPro" id="IPR011992">
    <property type="entry name" value="EF-hand-dom_pair"/>
</dbReference>
<evidence type="ECO:0000256" key="2">
    <source>
        <dbReference type="ARBA" id="ARBA00022837"/>
    </source>
</evidence>
<dbReference type="InterPro" id="IPR050145">
    <property type="entry name" value="Centrin_CML-like"/>
</dbReference>
<dbReference type="PROSITE" id="PS50222">
    <property type="entry name" value="EF_HAND_2"/>
    <property type="match status" value="4"/>
</dbReference>
<evidence type="ECO:0000313" key="5">
    <source>
        <dbReference type="Proteomes" id="UP001152795"/>
    </source>
</evidence>
<dbReference type="FunFam" id="1.10.238.10:FF:000001">
    <property type="entry name" value="Calmodulin 1"/>
    <property type="match status" value="1"/>
</dbReference>
<keyword evidence="2" id="KW-0106">Calcium</keyword>
<reference evidence="4" key="1">
    <citation type="submission" date="2020-04" db="EMBL/GenBank/DDBJ databases">
        <authorList>
            <person name="Alioto T."/>
            <person name="Alioto T."/>
            <person name="Gomez Garrido J."/>
        </authorList>
    </citation>
    <scope>NUCLEOTIDE SEQUENCE</scope>
    <source>
        <strain evidence="4">A484AB</strain>
    </source>
</reference>
<feature type="compositionally biased region" description="Basic and acidic residues" evidence="3">
    <location>
        <begin position="20"/>
        <end position="45"/>
    </location>
</feature>
<evidence type="ECO:0000256" key="3">
    <source>
        <dbReference type="SAM" id="MobiDB-lite"/>
    </source>
</evidence>
<dbReference type="PROSITE" id="PS00018">
    <property type="entry name" value="EF_HAND_1"/>
    <property type="match status" value="3"/>
</dbReference>
<organism evidence="4 5">
    <name type="scientific">Paramuricea clavata</name>
    <name type="common">Red gorgonian</name>
    <name type="synonym">Violescent sea-whip</name>
    <dbReference type="NCBI Taxonomy" id="317549"/>
    <lineage>
        <taxon>Eukaryota</taxon>
        <taxon>Metazoa</taxon>
        <taxon>Cnidaria</taxon>
        <taxon>Anthozoa</taxon>
        <taxon>Octocorallia</taxon>
        <taxon>Malacalcyonacea</taxon>
        <taxon>Plexauridae</taxon>
        <taxon>Paramuricea</taxon>
    </lineage>
</organism>
<keyword evidence="5" id="KW-1185">Reference proteome</keyword>
<gene>
    <name evidence="4" type="ORF">PACLA_8A055413</name>
</gene>
<dbReference type="SMART" id="SM00054">
    <property type="entry name" value="EFh"/>
    <property type="match status" value="4"/>
</dbReference>
<evidence type="ECO:0000313" key="4">
    <source>
        <dbReference type="EMBL" id="CAB3994879.1"/>
    </source>
</evidence>
<dbReference type="PANTHER" id="PTHR23050">
    <property type="entry name" value="CALCIUM BINDING PROTEIN"/>
    <property type="match status" value="1"/>
</dbReference>
<keyword evidence="1" id="KW-0677">Repeat</keyword>
<dbReference type="Proteomes" id="UP001152795">
    <property type="component" value="Unassembled WGS sequence"/>
</dbReference>
<dbReference type="Gene3D" id="1.10.238.10">
    <property type="entry name" value="EF-hand"/>
    <property type="match status" value="2"/>
</dbReference>
<name>A0A7D9I1H2_PARCT</name>
<accession>A0A7D9I1H2</accession>
<comment type="caution">
    <text evidence="4">The sequence shown here is derived from an EMBL/GenBank/DDBJ whole genome shotgun (WGS) entry which is preliminary data.</text>
</comment>
<sequence length="189" mass="21625">MEQLQHSDDTKSGSGNHATSHLEETSGEQGKNKPDKHLHETTSQENLSEIREAFNVFDKDGNGYITASELRHFLSSLGYNMTEAELMDMMNKIDADGNGAIDFPEFLELTTKKLHVLSEEELARQTFSVFDRTQKGHISMNDLRHVFMTLEQTFSEHEIQDMLLQADFDQDGRVNFKDFLKMMTETSGR</sequence>
<evidence type="ECO:0000256" key="1">
    <source>
        <dbReference type="ARBA" id="ARBA00022737"/>
    </source>
</evidence>
<feature type="compositionally biased region" description="Basic and acidic residues" evidence="3">
    <location>
        <begin position="1"/>
        <end position="11"/>
    </location>
</feature>
<feature type="region of interest" description="Disordered" evidence="3">
    <location>
        <begin position="1"/>
        <end position="45"/>
    </location>
</feature>
<dbReference type="GO" id="GO:0005509">
    <property type="term" value="F:calcium ion binding"/>
    <property type="evidence" value="ECO:0007669"/>
    <property type="project" value="InterPro"/>
</dbReference>